<dbReference type="AlphaFoldDB" id="A0A5B7WUR7"/>
<evidence type="ECO:0008006" key="3">
    <source>
        <dbReference type="Google" id="ProtNLM"/>
    </source>
</evidence>
<keyword evidence="2" id="KW-1185">Reference proteome</keyword>
<protein>
    <recommendedName>
        <fullName evidence="3">DUF1257 domain-containing protein</fullName>
    </recommendedName>
</protein>
<evidence type="ECO:0000313" key="2">
    <source>
        <dbReference type="Proteomes" id="UP000307000"/>
    </source>
</evidence>
<dbReference type="EMBL" id="CP034412">
    <property type="protein sequence ID" value="QCY46990.1"/>
    <property type="molecule type" value="Genomic_DNA"/>
</dbReference>
<dbReference type="RefSeq" id="WP_138926119.1">
    <property type="nucleotide sequence ID" value="NZ_CP034412.1"/>
</dbReference>
<reference evidence="1 2" key="1">
    <citation type="submission" date="2018-12" db="EMBL/GenBank/DDBJ databases">
        <title>Complete Genome Sequence of Glutamicibacter creatinolyticus strain LGCM259,isolated from an abscess of a 12-year-old mare in Italy.</title>
        <authorList>
            <person name="Santos R.G."/>
            <person name="Silva A.L."/>
            <person name="Seyffert N."/>
            <person name="Castro T.L.P."/>
            <person name="Attili A.R."/>
            <person name="Rifici C."/>
            <person name="Mazzullo G."/>
            <person name="Brenig B."/>
            <person name="Venanzi F."/>
            <person name="Azevedo V."/>
        </authorList>
    </citation>
    <scope>NUCLEOTIDE SEQUENCE [LARGE SCALE GENOMIC DNA]</scope>
    <source>
        <strain evidence="1 2">LGCM 259</strain>
    </source>
</reference>
<dbReference type="Proteomes" id="UP000307000">
    <property type="component" value="Chromosome"/>
</dbReference>
<proteinExistence type="predicted"/>
<sequence length="143" mass="15960">MSLEVFLIPAGIMAVKAAQELHNAKNRQYEQAFESTRIQDQQLLIEGLDALGITEHQVQGELVTAQTKAGEAVFVRESDRYLAQIRNEQEATGALVQQLHSAVGQILQRRNVEKVQAQARTMGMRLMEQRAVDGSVQLVFEEA</sequence>
<gene>
    <name evidence="1" type="ORF">GcLGCM259_1255</name>
</gene>
<evidence type="ECO:0000313" key="1">
    <source>
        <dbReference type="EMBL" id="QCY46990.1"/>
    </source>
</evidence>
<organism evidence="1 2">
    <name type="scientific">Glutamicibacter creatinolyticus</name>
    <dbReference type="NCBI Taxonomy" id="162496"/>
    <lineage>
        <taxon>Bacteria</taxon>
        <taxon>Bacillati</taxon>
        <taxon>Actinomycetota</taxon>
        <taxon>Actinomycetes</taxon>
        <taxon>Micrococcales</taxon>
        <taxon>Micrococcaceae</taxon>
        <taxon>Glutamicibacter</taxon>
    </lineage>
</organism>
<accession>A0A5B7WUR7</accession>
<name>A0A5B7WUR7_9MICC</name>
<dbReference type="KEGG" id="gcr:GcLGCM259_1255"/>